<dbReference type="Proteomes" id="UP001161406">
    <property type="component" value="Unassembled WGS sequence"/>
</dbReference>
<evidence type="ECO:0000313" key="1">
    <source>
        <dbReference type="EMBL" id="GLQ09256.1"/>
    </source>
</evidence>
<dbReference type="InterPro" id="IPR016181">
    <property type="entry name" value="Acyl_CoA_acyltransferase"/>
</dbReference>
<dbReference type="SUPFAM" id="SSF55729">
    <property type="entry name" value="Acyl-CoA N-acyltransferases (Nat)"/>
    <property type="match status" value="1"/>
</dbReference>
<protein>
    <recommendedName>
        <fullName evidence="3">N-acetyltransferase domain-containing protein</fullName>
    </recommendedName>
</protein>
<organism evidence="1 2">
    <name type="scientific">Devosia yakushimensis</name>
    <dbReference type="NCBI Taxonomy" id="470028"/>
    <lineage>
        <taxon>Bacteria</taxon>
        <taxon>Pseudomonadati</taxon>
        <taxon>Pseudomonadota</taxon>
        <taxon>Alphaproteobacteria</taxon>
        <taxon>Hyphomicrobiales</taxon>
        <taxon>Devosiaceae</taxon>
        <taxon>Devosia</taxon>
    </lineage>
</organism>
<gene>
    <name evidence="1" type="ORF">GCM10007913_11880</name>
</gene>
<keyword evidence="2" id="KW-1185">Reference proteome</keyword>
<evidence type="ECO:0008006" key="3">
    <source>
        <dbReference type="Google" id="ProtNLM"/>
    </source>
</evidence>
<evidence type="ECO:0000313" key="2">
    <source>
        <dbReference type="Proteomes" id="UP001161406"/>
    </source>
</evidence>
<name>A0ABQ5UBN5_9HYPH</name>
<dbReference type="Gene3D" id="3.40.630.30">
    <property type="match status" value="1"/>
</dbReference>
<reference evidence="1" key="1">
    <citation type="journal article" date="2014" name="Int. J. Syst. Evol. Microbiol.">
        <title>Complete genome of a new Firmicutes species belonging to the dominant human colonic microbiota ('Ruminococcus bicirculans') reveals two chromosomes and a selective capacity to utilize plant glucans.</title>
        <authorList>
            <consortium name="NISC Comparative Sequencing Program"/>
            <person name="Wegmann U."/>
            <person name="Louis P."/>
            <person name="Goesmann A."/>
            <person name="Henrissat B."/>
            <person name="Duncan S.H."/>
            <person name="Flint H.J."/>
        </authorList>
    </citation>
    <scope>NUCLEOTIDE SEQUENCE</scope>
    <source>
        <strain evidence="1">NBRC 103855</strain>
    </source>
</reference>
<reference evidence="1" key="2">
    <citation type="submission" date="2023-01" db="EMBL/GenBank/DDBJ databases">
        <title>Draft genome sequence of Devosia yakushimensis strain NBRC 103855.</title>
        <authorList>
            <person name="Sun Q."/>
            <person name="Mori K."/>
        </authorList>
    </citation>
    <scope>NUCLEOTIDE SEQUENCE</scope>
    <source>
        <strain evidence="1">NBRC 103855</strain>
    </source>
</reference>
<dbReference type="EMBL" id="BSNG01000001">
    <property type="protein sequence ID" value="GLQ09256.1"/>
    <property type="molecule type" value="Genomic_DNA"/>
</dbReference>
<sequence>MIAWAEAVIGCQFRPDARAIGLTRSGALIAVVVFDTFGPMECMVSVAAEQGRAWLNRAFIAAVASYVFLQCAFPRITCTISDNNAASKRFCEHFGCSLEGRKRGAGPNGEDMLIYGLLRRECAWIPKTLMVPSRQLGQGTV</sequence>
<proteinExistence type="predicted"/>
<accession>A0ABQ5UBN5</accession>
<comment type="caution">
    <text evidence="1">The sequence shown here is derived from an EMBL/GenBank/DDBJ whole genome shotgun (WGS) entry which is preliminary data.</text>
</comment>